<evidence type="ECO:0000259" key="6">
    <source>
        <dbReference type="PROSITE" id="PS50206"/>
    </source>
</evidence>
<name>A0A1B7JBC1_9ENTR</name>
<dbReference type="Pfam" id="PF00581">
    <property type="entry name" value="Rhodanese"/>
    <property type="match status" value="1"/>
</dbReference>
<evidence type="ECO:0000256" key="3">
    <source>
        <dbReference type="ARBA" id="ARBA00045625"/>
    </source>
</evidence>
<dbReference type="InterPro" id="IPR020936">
    <property type="entry name" value="TrhO"/>
</dbReference>
<dbReference type="CDD" id="cd01518">
    <property type="entry name" value="RHOD_YceA"/>
    <property type="match status" value="1"/>
</dbReference>
<dbReference type="PANTHER" id="PTHR43846">
    <property type="entry name" value="UPF0176 PROTEIN YCEA"/>
    <property type="match status" value="1"/>
</dbReference>
<reference evidence="7 8" key="1">
    <citation type="submission" date="2016-04" db="EMBL/GenBank/DDBJ databases">
        <title>ATOL: Assembling a taxonomically balanced genome-scale reconstruction of the evolutionary history of the Enterobacteriaceae.</title>
        <authorList>
            <person name="Plunkett G.III."/>
            <person name="Neeno-Eckwall E.C."/>
            <person name="Glasner J.D."/>
            <person name="Perna N.T."/>
        </authorList>
    </citation>
    <scope>NUCLEOTIDE SEQUENCE [LARGE SCALE GENOMIC DNA]</scope>
    <source>
        <strain evidence="7 8">ATCC 51603</strain>
    </source>
</reference>
<feature type="region of interest" description="Disordered" evidence="5">
    <location>
        <begin position="335"/>
        <end position="374"/>
    </location>
</feature>
<dbReference type="Pfam" id="PF17773">
    <property type="entry name" value="UPF0176_N"/>
    <property type="match status" value="1"/>
</dbReference>
<dbReference type="EC" id="1.14.-.-" evidence="4"/>
<comment type="similarity">
    <text evidence="4">Belongs to the TrhO family.</text>
</comment>
<dbReference type="InterPro" id="IPR040503">
    <property type="entry name" value="TRHO_N"/>
</dbReference>
<dbReference type="HAMAP" id="MF_00469">
    <property type="entry name" value="TrhO"/>
    <property type="match status" value="1"/>
</dbReference>
<feature type="domain" description="Rhodanese" evidence="6">
    <location>
        <begin position="167"/>
        <end position="261"/>
    </location>
</feature>
<dbReference type="AlphaFoldDB" id="A0A1B7JBC1"/>
<dbReference type="InterPro" id="IPR022111">
    <property type="entry name" value="Rhodanese_C"/>
</dbReference>
<protein>
    <recommendedName>
        <fullName evidence="4">tRNA uridine(34) hydroxylase</fullName>
        <ecNumber evidence="4">1.14.-.-</ecNumber>
    </recommendedName>
    <alternativeName>
        <fullName evidence="4">tRNA hydroxylation protein O</fullName>
    </alternativeName>
</protein>
<organism evidence="7 8">
    <name type="scientific">Kluyvera georgiana ATCC 51603</name>
    <dbReference type="NCBI Taxonomy" id="1354264"/>
    <lineage>
        <taxon>Bacteria</taxon>
        <taxon>Pseudomonadati</taxon>
        <taxon>Pseudomonadota</taxon>
        <taxon>Gammaproteobacteria</taxon>
        <taxon>Enterobacterales</taxon>
        <taxon>Enterobacteriaceae</taxon>
        <taxon>Kluyvera</taxon>
    </lineage>
</organism>
<dbReference type="GO" id="GO:0006400">
    <property type="term" value="P:tRNA modification"/>
    <property type="evidence" value="ECO:0007669"/>
    <property type="project" value="UniProtKB-UniRule"/>
</dbReference>
<dbReference type="PROSITE" id="PS50206">
    <property type="entry name" value="RHODANESE_3"/>
    <property type="match status" value="1"/>
</dbReference>
<dbReference type="Gene3D" id="3.40.250.10">
    <property type="entry name" value="Rhodanese-like domain"/>
    <property type="match status" value="1"/>
</dbReference>
<dbReference type="InterPro" id="IPR036873">
    <property type="entry name" value="Rhodanese-like_dom_sf"/>
</dbReference>
<keyword evidence="2 4" id="KW-0560">Oxidoreductase</keyword>
<keyword evidence="1 4" id="KW-0819">tRNA processing</keyword>
<sequence length="374" mass="42582">MIAISCAPIKTIHSILQDKNTMPVLHNRISNETLKAQMLAETEPRTTISFYKYFTIIDPKATRDALYVALTELKVFGRIYLAHEGINAQISVPASLVEKLRERLYGFDPALKDLRLNIALDDDGKSFWVLRMKVRDRIVADGIDDPSFDASDVGDYLKAAEVNAMLDDPDAVFIDMRNHYEYEVGHFEQALEIPADTFREQLPKAVEMMQEHKDKKIVMYCTGGIRCEKASAWMKHNGFKQVWHIEGGIIEYARRAREQGLPVRFIGKNFVFDERMGERVSDEVIAHCHQCGTLCDSHTNCLNDGCHLLFIQCPACAEKFEGCCSEACQQEHKLPEEEQRQRRAGRENGNKIFNKSRGRLNTRLGIPDPEGQNG</sequence>
<comment type="catalytic activity">
    <reaction evidence="4">
        <text>uridine(34) in tRNA + AH2 + O2 = 5-hydroxyuridine(34) in tRNA + A + H2O</text>
        <dbReference type="Rhea" id="RHEA:64224"/>
        <dbReference type="Rhea" id="RHEA-COMP:11727"/>
        <dbReference type="Rhea" id="RHEA-COMP:13381"/>
        <dbReference type="ChEBI" id="CHEBI:13193"/>
        <dbReference type="ChEBI" id="CHEBI:15377"/>
        <dbReference type="ChEBI" id="CHEBI:15379"/>
        <dbReference type="ChEBI" id="CHEBI:17499"/>
        <dbReference type="ChEBI" id="CHEBI:65315"/>
        <dbReference type="ChEBI" id="CHEBI:136877"/>
    </reaction>
</comment>
<dbReference type="GO" id="GO:0016740">
    <property type="term" value="F:transferase activity"/>
    <property type="evidence" value="ECO:0007669"/>
    <property type="project" value="UniProtKB-KW"/>
</dbReference>
<dbReference type="SMART" id="SM00450">
    <property type="entry name" value="RHOD"/>
    <property type="match status" value="1"/>
</dbReference>
<evidence type="ECO:0000313" key="8">
    <source>
        <dbReference type="Proteomes" id="UP000078386"/>
    </source>
</evidence>
<feature type="compositionally biased region" description="Basic and acidic residues" evidence="5">
    <location>
        <begin position="335"/>
        <end position="349"/>
    </location>
</feature>
<dbReference type="PATRIC" id="fig|1354264.4.peg.4631"/>
<dbReference type="Proteomes" id="UP000078386">
    <property type="component" value="Unassembled WGS sequence"/>
</dbReference>
<dbReference type="GO" id="GO:0016705">
    <property type="term" value="F:oxidoreductase activity, acting on paired donors, with incorporation or reduction of molecular oxygen"/>
    <property type="evidence" value="ECO:0007669"/>
    <property type="project" value="UniProtKB-UniRule"/>
</dbReference>
<dbReference type="SUPFAM" id="SSF52821">
    <property type="entry name" value="Rhodanese/Cell cycle control phosphatase"/>
    <property type="match status" value="1"/>
</dbReference>
<proteinExistence type="inferred from homology"/>
<keyword evidence="8" id="KW-1185">Reference proteome</keyword>
<gene>
    <name evidence="4" type="primary">trhO</name>
    <name evidence="7" type="ORF">M989_04464</name>
</gene>
<dbReference type="Pfam" id="PF12368">
    <property type="entry name" value="Rhodanese_C"/>
    <property type="match status" value="1"/>
</dbReference>
<accession>A0A1B7JBC1</accession>
<evidence type="ECO:0000256" key="4">
    <source>
        <dbReference type="HAMAP-Rule" id="MF_00469"/>
    </source>
</evidence>
<comment type="caution">
    <text evidence="7">The sequence shown here is derived from an EMBL/GenBank/DDBJ whole genome shotgun (WGS) entry which is preliminary data.</text>
</comment>
<dbReference type="NCBIfam" id="NF001133">
    <property type="entry name" value="PRK00142.1-1"/>
    <property type="match status" value="1"/>
</dbReference>
<evidence type="ECO:0000256" key="5">
    <source>
        <dbReference type="SAM" id="MobiDB-lite"/>
    </source>
</evidence>
<dbReference type="PANTHER" id="PTHR43846:SF1">
    <property type="entry name" value="TRNA URIDINE(34) HYDROXYLASE"/>
    <property type="match status" value="1"/>
</dbReference>
<evidence type="ECO:0000313" key="7">
    <source>
        <dbReference type="EMBL" id="OAT45263.1"/>
    </source>
</evidence>
<comment type="function">
    <text evidence="3">Catalyzes oxygen-dependent 5-hydroxyuridine (ho5U) modification at position 34 in tRNAs, the first step in 5-carboxymethoxyuridine (cmo5U) biosynthesis. May be part of an alternate pathway, which is able to bypass cmo5U biogenesis in a subset of tRNAs under aerobic conditions.</text>
</comment>
<dbReference type="EMBL" id="LXEU01000095">
    <property type="protein sequence ID" value="OAT45263.1"/>
    <property type="molecule type" value="Genomic_DNA"/>
</dbReference>
<evidence type="ECO:0000256" key="2">
    <source>
        <dbReference type="ARBA" id="ARBA00023002"/>
    </source>
</evidence>
<evidence type="ECO:0000256" key="1">
    <source>
        <dbReference type="ARBA" id="ARBA00022694"/>
    </source>
</evidence>
<dbReference type="InterPro" id="IPR001763">
    <property type="entry name" value="Rhodanese-like_dom"/>
</dbReference>
<keyword evidence="7" id="KW-0808">Transferase</keyword>
<dbReference type="Gene3D" id="3.30.70.100">
    <property type="match status" value="1"/>
</dbReference>